<dbReference type="EMBL" id="ACIS01000010">
    <property type="protein sequence ID" value="EEG07217.1"/>
    <property type="molecule type" value="Genomic_DNA"/>
</dbReference>
<dbReference type="RefSeq" id="WP_008955436.1">
    <property type="nucleotide sequence ID" value="NZ_ACIS01000010.1"/>
</dbReference>
<name>B9Z7T1_9NEIS</name>
<accession>B9Z7T1</accession>
<organism evidence="2 3">
    <name type="scientific">Pseudogulbenkiania ferrooxidans 2002</name>
    <dbReference type="NCBI Taxonomy" id="279714"/>
    <lineage>
        <taxon>Bacteria</taxon>
        <taxon>Pseudomonadati</taxon>
        <taxon>Pseudomonadota</taxon>
        <taxon>Betaproteobacteria</taxon>
        <taxon>Neisseriales</taxon>
        <taxon>Chromobacteriaceae</taxon>
        <taxon>Pseudogulbenkiania</taxon>
    </lineage>
</organism>
<evidence type="ECO:0000256" key="1">
    <source>
        <dbReference type="SAM" id="SignalP"/>
    </source>
</evidence>
<dbReference type="AlphaFoldDB" id="B9Z7T1"/>
<protein>
    <submittedName>
        <fullName evidence="2">Uncharacterized protein</fullName>
    </submittedName>
</protein>
<evidence type="ECO:0000313" key="2">
    <source>
        <dbReference type="EMBL" id="EEG07217.1"/>
    </source>
</evidence>
<comment type="caution">
    <text evidence="2">The sequence shown here is derived from an EMBL/GenBank/DDBJ whole genome shotgun (WGS) entry which is preliminary data.</text>
</comment>
<feature type="chain" id="PRO_5002895261" evidence="1">
    <location>
        <begin position="23"/>
        <end position="254"/>
    </location>
</feature>
<evidence type="ECO:0000313" key="3">
    <source>
        <dbReference type="Proteomes" id="UP000003165"/>
    </source>
</evidence>
<reference evidence="2 3" key="1">
    <citation type="submission" date="2009-02" db="EMBL/GenBank/DDBJ databases">
        <title>Sequencing of the draft genome and assembly of Lutiella nitroferrum 2002.</title>
        <authorList>
            <consortium name="US DOE Joint Genome Institute (JGI-PGF)"/>
            <person name="Lucas S."/>
            <person name="Copeland A."/>
            <person name="Lapidus A."/>
            <person name="Glavina del Rio T."/>
            <person name="Tice H."/>
            <person name="Bruce D."/>
            <person name="Goodwin L."/>
            <person name="Pitluck S."/>
            <person name="Larimer F."/>
            <person name="Land M.L."/>
            <person name="Hauser L."/>
            <person name="Coates J.D."/>
        </authorList>
    </citation>
    <scope>NUCLEOTIDE SEQUENCE [LARGE SCALE GENOMIC DNA]</scope>
    <source>
        <strain evidence="2 3">2002</strain>
    </source>
</reference>
<dbReference type="eggNOG" id="ENOG5032ZN5">
    <property type="taxonomic scope" value="Bacteria"/>
</dbReference>
<proteinExistence type="predicted"/>
<gene>
    <name evidence="2" type="ORF">FuraDRAFT_3417</name>
</gene>
<keyword evidence="1" id="KW-0732">Signal</keyword>
<dbReference type="Proteomes" id="UP000003165">
    <property type="component" value="Unassembled WGS sequence"/>
</dbReference>
<sequence precursor="true">MNSTAKWLASALCVLGMTYAQAELAVDTKFAGSTKNQDQMTMEERITPEQEKFKQTWEQRVLQDIAASNEGITPTNGLADLSRAHLLWNGVDYYAWSVHYQSAEQIRRNREEVRMKINRPAIPGGGVCALFLHDKKLNPVTSIKINLPENNHATFCNGTRALGGAGKGADGLLLTVSYYLTDGKLAQRAQDIGKDWREQTLLLRLQKDATGRVQLVQDDRCLGNPNAYKNIPIARKALAKCKDMNNGWIMIEDR</sequence>
<feature type="signal peptide" evidence="1">
    <location>
        <begin position="1"/>
        <end position="22"/>
    </location>
</feature>
<keyword evidence="3" id="KW-1185">Reference proteome</keyword>